<reference evidence="1 2" key="1">
    <citation type="journal article" date="2019" name="Sci. Rep.">
        <title>Orb-weaving spider Araneus ventricosus genome elucidates the spidroin gene catalogue.</title>
        <authorList>
            <person name="Kono N."/>
            <person name="Nakamura H."/>
            <person name="Ohtoshi R."/>
            <person name="Moran D.A.P."/>
            <person name="Shinohara A."/>
            <person name="Yoshida Y."/>
            <person name="Fujiwara M."/>
            <person name="Mori M."/>
            <person name="Tomita M."/>
            <person name="Arakawa K."/>
        </authorList>
    </citation>
    <scope>NUCLEOTIDE SEQUENCE [LARGE SCALE GENOMIC DNA]</scope>
</reference>
<dbReference type="AlphaFoldDB" id="A0A4Y2G1D2"/>
<name>A0A4Y2G1D2_ARAVE</name>
<accession>A0A4Y2G1D2</accession>
<gene>
    <name evidence="1" type="ORF">AVEN_14091_1</name>
</gene>
<keyword evidence="2" id="KW-1185">Reference proteome</keyword>
<protein>
    <submittedName>
        <fullName evidence="1">Uncharacterized protein</fullName>
    </submittedName>
</protein>
<dbReference type="EMBL" id="BGPR01001109">
    <property type="protein sequence ID" value="GBM45714.1"/>
    <property type="molecule type" value="Genomic_DNA"/>
</dbReference>
<evidence type="ECO:0000313" key="1">
    <source>
        <dbReference type="EMBL" id="GBM45714.1"/>
    </source>
</evidence>
<comment type="caution">
    <text evidence="1">The sequence shown here is derived from an EMBL/GenBank/DDBJ whole genome shotgun (WGS) entry which is preliminary data.</text>
</comment>
<evidence type="ECO:0000313" key="2">
    <source>
        <dbReference type="Proteomes" id="UP000499080"/>
    </source>
</evidence>
<dbReference type="Proteomes" id="UP000499080">
    <property type="component" value="Unassembled WGS sequence"/>
</dbReference>
<proteinExistence type="predicted"/>
<sequence length="127" mass="14343">MSIPSNDSDIAMGAGFSFAQLKNILKDYFGRSKKLTTEENLMDCLSCIEMGYVVEIDSWQSRTQVVKEPHAARDPRFADHCSIVIPNVTMRPILNVTVQFSGSLSRCPQAQLRDAQMSRFQKESKPR</sequence>
<organism evidence="1 2">
    <name type="scientific">Araneus ventricosus</name>
    <name type="common">Orbweaver spider</name>
    <name type="synonym">Epeira ventricosa</name>
    <dbReference type="NCBI Taxonomy" id="182803"/>
    <lineage>
        <taxon>Eukaryota</taxon>
        <taxon>Metazoa</taxon>
        <taxon>Ecdysozoa</taxon>
        <taxon>Arthropoda</taxon>
        <taxon>Chelicerata</taxon>
        <taxon>Arachnida</taxon>
        <taxon>Araneae</taxon>
        <taxon>Araneomorphae</taxon>
        <taxon>Entelegynae</taxon>
        <taxon>Araneoidea</taxon>
        <taxon>Araneidae</taxon>
        <taxon>Araneus</taxon>
    </lineage>
</organism>